<gene>
    <name evidence="2" type="ORF">G5714_022794</name>
</gene>
<sequence length="171" mass="19296">MLQEMNRENADLRRQASQLPEIISALQEMRQQNAMLHNELQSLKAEMGAPSRPVSPGLFTPVVSRESPQQFRPTPAPRTKPPTPPTAVRELRPATMDEYPGIAEDFRNMVISSSMPERVPLPAHYSDPPQPRHSRSPLQIPSHQAAFETSAHEWMPSAQTDDRQTLKELNC</sequence>
<dbReference type="EMBL" id="JAAMOB010000023">
    <property type="protein sequence ID" value="KAF4096825.1"/>
    <property type="molecule type" value="Genomic_DNA"/>
</dbReference>
<name>A0A7J6BRA1_9TELE</name>
<comment type="caution">
    <text evidence="2">The sequence shown here is derived from an EMBL/GenBank/DDBJ whole genome shotgun (WGS) entry which is preliminary data.</text>
</comment>
<keyword evidence="3" id="KW-1185">Reference proteome</keyword>
<proteinExistence type="predicted"/>
<feature type="compositionally biased region" description="Pro residues" evidence="1">
    <location>
        <begin position="74"/>
        <end position="85"/>
    </location>
</feature>
<reference evidence="2 3" key="1">
    <citation type="submission" date="2020-04" db="EMBL/GenBank/DDBJ databases">
        <title>Chromosome-level genome assembly of a cyprinid fish Onychostoma macrolepis by integration of Nanopore Sequencing, Bionano and Hi-C technology.</title>
        <authorList>
            <person name="Wang D."/>
        </authorList>
    </citation>
    <scope>NUCLEOTIDE SEQUENCE [LARGE SCALE GENOMIC DNA]</scope>
    <source>
        <strain evidence="2">SWU-2019</strain>
        <tissue evidence="2">Muscle</tissue>
    </source>
</reference>
<evidence type="ECO:0000313" key="3">
    <source>
        <dbReference type="Proteomes" id="UP000579812"/>
    </source>
</evidence>
<evidence type="ECO:0000313" key="2">
    <source>
        <dbReference type="EMBL" id="KAF4096825.1"/>
    </source>
</evidence>
<evidence type="ECO:0000256" key="1">
    <source>
        <dbReference type="SAM" id="MobiDB-lite"/>
    </source>
</evidence>
<feature type="region of interest" description="Disordered" evidence="1">
    <location>
        <begin position="39"/>
        <end position="88"/>
    </location>
</feature>
<feature type="region of interest" description="Disordered" evidence="1">
    <location>
        <begin position="114"/>
        <end position="142"/>
    </location>
</feature>
<organism evidence="2 3">
    <name type="scientific">Onychostoma macrolepis</name>
    <dbReference type="NCBI Taxonomy" id="369639"/>
    <lineage>
        <taxon>Eukaryota</taxon>
        <taxon>Metazoa</taxon>
        <taxon>Chordata</taxon>
        <taxon>Craniata</taxon>
        <taxon>Vertebrata</taxon>
        <taxon>Euteleostomi</taxon>
        <taxon>Actinopterygii</taxon>
        <taxon>Neopterygii</taxon>
        <taxon>Teleostei</taxon>
        <taxon>Ostariophysi</taxon>
        <taxon>Cypriniformes</taxon>
        <taxon>Cyprinidae</taxon>
        <taxon>Acrossocheilinae</taxon>
        <taxon>Onychostoma</taxon>
    </lineage>
</organism>
<protein>
    <submittedName>
        <fullName evidence="2">Uncharacterized protein</fullName>
    </submittedName>
</protein>
<accession>A0A7J6BRA1</accession>
<dbReference type="Proteomes" id="UP000579812">
    <property type="component" value="Unassembled WGS sequence"/>
</dbReference>
<dbReference type="AlphaFoldDB" id="A0A7J6BRA1"/>